<comment type="caution">
    <text evidence="1">The sequence shown here is derived from an EMBL/GenBank/DDBJ whole genome shotgun (WGS) entry which is preliminary data.</text>
</comment>
<reference evidence="1 2" key="1">
    <citation type="submission" date="2010-04" db="EMBL/GenBank/DDBJ databases">
        <title>The Genome Sequence of Escherichia coli H605.</title>
        <authorList>
            <consortium name="The Broad Institute Genome Sequencing Platform"/>
            <consortium name="The Broad Institute Genome Sequencing Center for Infectious Disease"/>
            <person name="Feldgarden M."/>
            <person name="Gordon D.M."/>
            <person name="Johnson J.R."/>
            <person name="Johnston B.D."/>
            <person name="Young S."/>
            <person name="Zeng Q."/>
            <person name="Koehrsen M."/>
            <person name="Alvarado L."/>
            <person name="Berlin A.M."/>
            <person name="Borenstein D."/>
            <person name="Chapman S.B."/>
            <person name="Chen Z."/>
            <person name="Engels R."/>
            <person name="Freedman E."/>
            <person name="Gellesch M."/>
            <person name="Goldberg J."/>
            <person name="Griggs A."/>
            <person name="Gujja S."/>
            <person name="Heilman E.R."/>
            <person name="Heiman D.I."/>
            <person name="Hepburn T.A."/>
            <person name="Howarth C."/>
            <person name="Jen D."/>
            <person name="Larson L."/>
            <person name="Mehta T."/>
            <person name="Park D."/>
            <person name="Pearson M."/>
            <person name="Richards J."/>
            <person name="Roberts A."/>
            <person name="Saif S."/>
            <person name="Shea T.D."/>
            <person name="Shenoy N."/>
            <person name="Sisk P."/>
            <person name="Stolte C."/>
            <person name="Sykes S.N."/>
            <person name="Walk T."/>
            <person name="White J."/>
            <person name="Yandava C."/>
            <person name="Haas B."/>
            <person name="Henn M.R."/>
            <person name="Nusbaum C."/>
            <person name="Birren B."/>
        </authorList>
    </citation>
    <scope>NUCLEOTIDE SEQUENCE [LARGE SCALE GENOMIC DNA]</scope>
    <source>
        <strain evidence="1 2">H605</strain>
    </source>
</reference>
<evidence type="ECO:0000313" key="2">
    <source>
        <dbReference type="Proteomes" id="UP000243401"/>
    </source>
</evidence>
<organism evidence="1 2">
    <name type="scientific">Escherichia coli H605</name>
    <dbReference type="NCBI Taxonomy" id="656410"/>
    <lineage>
        <taxon>Bacteria</taxon>
        <taxon>Pseudomonadati</taxon>
        <taxon>Pseudomonadota</taxon>
        <taxon>Gammaproteobacteria</taxon>
        <taxon>Enterobacterales</taxon>
        <taxon>Enterobacteriaceae</taxon>
        <taxon>Escherichia</taxon>
    </lineage>
</organism>
<sequence>MRAETEVLCFIETFQRDLVFNRKPGWRFFSHRS</sequence>
<dbReference type="Proteomes" id="UP000243401">
    <property type="component" value="Unassembled WGS sequence"/>
</dbReference>
<accession>A0AAJ3NY05</accession>
<dbReference type="AlphaFoldDB" id="A0AAJ3NY05"/>
<protein>
    <submittedName>
        <fullName evidence="1">Uncharacterized protein</fullName>
    </submittedName>
</protein>
<evidence type="ECO:0000313" key="1">
    <source>
        <dbReference type="EMBL" id="OSL47575.1"/>
    </source>
</evidence>
<proteinExistence type="predicted"/>
<gene>
    <name evidence="1" type="ORF">EATG_02331</name>
</gene>
<dbReference type="EMBL" id="ADJX01000007">
    <property type="protein sequence ID" value="OSL47575.1"/>
    <property type="molecule type" value="Genomic_DNA"/>
</dbReference>
<name>A0AAJ3NY05_ECOLX</name>